<dbReference type="Proteomes" id="UP000010301">
    <property type="component" value="Unassembled WGS sequence"/>
</dbReference>
<protein>
    <submittedName>
        <fullName evidence="1">Uncharacterized protein</fullName>
    </submittedName>
</protein>
<organism evidence="1 2">
    <name type="scientific">Gleimia coleocanis DSM 15436</name>
    <dbReference type="NCBI Taxonomy" id="525245"/>
    <lineage>
        <taxon>Bacteria</taxon>
        <taxon>Bacillati</taxon>
        <taxon>Actinomycetota</taxon>
        <taxon>Actinomycetes</taxon>
        <taxon>Actinomycetales</taxon>
        <taxon>Actinomycetaceae</taxon>
        <taxon>Gleimia</taxon>
    </lineage>
</organism>
<reference evidence="1 2" key="1">
    <citation type="submission" date="2009-01" db="EMBL/GenBank/DDBJ databases">
        <authorList>
            <person name="Qin X."/>
            <person name="Bachman B."/>
            <person name="Battles P."/>
            <person name="Bell A."/>
            <person name="Bess C."/>
            <person name="Bickham C."/>
            <person name="Chaboub L."/>
            <person name="Chen D."/>
            <person name="Coyle M."/>
            <person name="Deiros D.R."/>
            <person name="Dinh H."/>
            <person name="Forbes L."/>
            <person name="Fowler G."/>
            <person name="Francisco L."/>
            <person name="Fu Q."/>
            <person name="Gubbala S."/>
            <person name="Hale W."/>
            <person name="Han Y."/>
            <person name="Hemphill L."/>
            <person name="Highlander S.K."/>
            <person name="Hirani K."/>
            <person name="Hogues M."/>
            <person name="Jackson L."/>
            <person name="Jakkamsetti A."/>
            <person name="Javaid M."/>
            <person name="Jiang H."/>
            <person name="Korchina V."/>
            <person name="Kovar C."/>
            <person name="Lara F."/>
            <person name="Lee S."/>
            <person name="Mata R."/>
            <person name="Mathew T."/>
            <person name="Moen C."/>
            <person name="Morales K."/>
            <person name="Munidasa M."/>
            <person name="Nazareth L."/>
            <person name="Ngo R."/>
            <person name="Nguyen L."/>
            <person name="Okwuonu G."/>
            <person name="Ongeri F."/>
            <person name="Patil S."/>
            <person name="Petrosino J."/>
            <person name="Pham C."/>
            <person name="Pham P."/>
            <person name="Pu L.-L."/>
            <person name="Puazo M."/>
            <person name="Raj R."/>
            <person name="Reid J."/>
            <person name="Rouhana J."/>
            <person name="Saada N."/>
            <person name="Shang Y."/>
            <person name="Simmons D."/>
            <person name="Thornton R."/>
            <person name="Warren J."/>
            <person name="Weissenberger G."/>
            <person name="Zhang J."/>
            <person name="Zhang L."/>
            <person name="Zhou C."/>
            <person name="Zhu D."/>
            <person name="Muzny D."/>
            <person name="Worley K."/>
            <person name="Gibbs R."/>
        </authorList>
    </citation>
    <scope>NUCLEOTIDE SEQUENCE [LARGE SCALE GENOMIC DNA]</scope>
    <source>
        <strain evidence="1 2">DSM 15436</strain>
    </source>
</reference>
<dbReference type="AlphaFoldDB" id="C0VZZ0"/>
<sequence>MQIPNPVQSELQQLTAGKTHNLLDADRLIQHLEVWATLMFEEFWDGYGMNGGVIYQNAENHPTKPLLKNLAQRGIGLNSSQFNTNQLLATDCFNYAPLMLDYDGDHTLKALITNPFNPQNTLLNFLTFDDFYSLLAEHQEEDLFATKRLPAPNGKQIWNICLTDYTDSPDWTQLKRILTFAETSDGTAHFKLYDDGTNSFTLVLKVWGKLIDPTEKLKPAVFRDLLKLAKLGLNQLDFAIFYDYGFTAVSNEHWQVTTTEVDYTVQIRELAGWLRKFMGNKDTQQAGVKLPKLLVVNPPLADGKILQGSDLSTGHFWVDEPTYFLLEGKLAAEPFLVGE</sequence>
<name>C0VZZ0_9ACTO</name>
<dbReference type="OrthoDB" id="9802241at2"/>
<dbReference type="STRING" id="525245.HMPREF0044_0868"/>
<proteinExistence type="predicted"/>
<evidence type="ECO:0000313" key="2">
    <source>
        <dbReference type="Proteomes" id="UP000010301"/>
    </source>
</evidence>
<dbReference type="RefSeq" id="WP_006546640.1">
    <property type="nucleotide sequence ID" value="NZ_DS999543.1"/>
</dbReference>
<comment type="caution">
    <text evidence="1">The sequence shown here is derived from an EMBL/GenBank/DDBJ whole genome shotgun (WGS) entry which is preliminary data.</text>
</comment>
<gene>
    <name evidence="1" type="ORF">HMPREF0044_0868</name>
</gene>
<dbReference type="HOGENOM" id="CLU_817917_0_0_11"/>
<accession>C0VZZ0</accession>
<dbReference type="EMBL" id="ACFG01000030">
    <property type="protein sequence ID" value="EEH63849.1"/>
    <property type="molecule type" value="Genomic_DNA"/>
</dbReference>
<keyword evidence="2" id="KW-1185">Reference proteome</keyword>
<evidence type="ECO:0000313" key="1">
    <source>
        <dbReference type="EMBL" id="EEH63849.1"/>
    </source>
</evidence>